<dbReference type="SUPFAM" id="SSF55874">
    <property type="entry name" value="ATPase domain of HSP90 chaperone/DNA topoisomerase II/histidine kinase"/>
    <property type="match status" value="1"/>
</dbReference>
<dbReference type="Gene3D" id="3.30.1540.20">
    <property type="entry name" value="MutL, C-terminal domain, dimerisation subdomain"/>
    <property type="match status" value="1"/>
</dbReference>
<dbReference type="GO" id="GO:0140664">
    <property type="term" value="F:ATP-dependent DNA damage sensor activity"/>
    <property type="evidence" value="ECO:0007669"/>
    <property type="project" value="InterPro"/>
</dbReference>
<dbReference type="InterPro" id="IPR013507">
    <property type="entry name" value="DNA_mismatch_S5_2-like"/>
</dbReference>
<dbReference type="InterPro" id="IPR037198">
    <property type="entry name" value="MutL_C_sf"/>
</dbReference>
<evidence type="ECO:0000256" key="3">
    <source>
        <dbReference type="ARBA" id="ARBA00022763"/>
    </source>
</evidence>
<dbReference type="HAMAP" id="MF_00149">
    <property type="entry name" value="DNA_mis_repair"/>
    <property type="match status" value="1"/>
</dbReference>
<dbReference type="InterPro" id="IPR038973">
    <property type="entry name" value="MutL/Mlh/Pms-like"/>
</dbReference>
<dbReference type="InterPro" id="IPR014721">
    <property type="entry name" value="Ribsml_uS5_D2-typ_fold_subgr"/>
</dbReference>
<protein>
    <recommendedName>
        <fullName evidence="2 5">DNA mismatch repair protein MutL</fullName>
    </recommendedName>
</protein>
<dbReference type="Pfam" id="PF08676">
    <property type="entry name" value="MutL_C"/>
    <property type="match status" value="1"/>
</dbReference>
<dbReference type="InterPro" id="IPR014790">
    <property type="entry name" value="MutL_C"/>
</dbReference>
<evidence type="ECO:0000313" key="8">
    <source>
        <dbReference type="EMBL" id="GLC26572.1"/>
    </source>
</evidence>
<gene>
    <name evidence="5 8" type="primary">mutL</name>
    <name evidence="8" type="ORF">rosag_30850</name>
</gene>
<evidence type="ECO:0000256" key="1">
    <source>
        <dbReference type="ARBA" id="ARBA00006082"/>
    </source>
</evidence>
<comment type="caution">
    <text evidence="8">The sequence shown here is derived from an EMBL/GenBank/DDBJ whole genome shotgun (WGS) entry which is preliminary data.</text>
</comment>
<dbReference type="CDD" id="cd00782">
    <property type="entry name" value="MutL_Trans"/>
    <property type="match status" value="1"/>
</dbReference>
<dbReference type="InterPro" id="IPR014762">
    <property type="entry name" value="DNA_mismatch_repair_CS"/>
</dbReference>
<dbReference type="AlphaFoldDB" id="A0AA37Q8D1"/>
<dbReference type="GO" id="GO:0032300">
    <property type="term" value="C:mismatch repair complex"/>
    <property type="evidence" value="ECO:0007669"/>
    <property type="project" value="InterPro"/>
</dbReference>
<dbReference type="PROSITE" id="PS00058">
    <property type="entry name" value="DNA_MISMATCH_REPAIR_1"/>
    <property type="match status" value="1"/>
</dbReference>
<dbReference type="Gene3D" id="3.30.1370.100">
    <property type="entry name" value="MutL, C-terminal domain, regulatory subdomain"/>
    <property type="match status" value="1"/>
</dbReference>
<dbReference type="Gene3D" id="3.30.230.10">
    <property type="match status" value="1"/>
</dbReference>
<name>A0AA37Q8D1_9BACT</name>
<evidence type="ECO:0000256" key="4">
    <source>
        <dbReference type="ARBA" id="ARBA00023204"/>
    </source>
</evidence>
<dbReference type="InterPro" id="IPR020568">
    <property type="entry name" value="Ribosomal_Su5_D2-typ_SF"/>
</dbReference>
<evidence type="ECO:0000313" key="9">
    <source>
        <dbReference type="Proteomes" id="UP001161325"/>
    </source>
</evidence>
<accession>A0AA37Q8D1</accession>
<dbReference type="InterPro" id="IPR020667">
    <property type="entry name" value="DNA_mismatch_repair_MutL"/>
</dbReference>
<dbReference type="SUPFAM" id="SSF118116">
    <property type="entry name" value="DNA mismatch repair protein MutL"/>
    <property type="match status" value="1"/>
</dbReference>
<comment type="similarity">
    <text evidence="1 5">Belongs to the DNA mismatch repair MutL/HexB family.</text>
</comment>
<dbReference type="SMART" id="SM00853">
    <property type="entry name" value="MutL_C"/>
    <property type="match status" value="1"/>
</dbReference>
<proteinExistence type="inferred from homology"/>
<dbReference type="EMBL" id="BRXS01000004">
    <property type="protein sequence ID" value="GLC26572.1"/>
    <property type="molecule type" value="Genomic_DNA"/>
</dbReference>
<dbReference type="InterPro" id="IPR042120">
    <property type="entry name" value="MutL_C_dimsub"/>
</dbReference>
<dbReference type="FunFam" id="3.30.565.10:FF:000003">
    <property type="entry name" value="DNA mismatch repair endonuclease MutL"/>
    <property type="match status" value="1"/>
</dbReference>
<comment type="function">
    <text evidence="5">This protein is involved in the repair of mismatches in DNA. It is required for dam-dependent methyl-directed DNA mismatch repair. May act as a 'molecular matchmaker', a protein that promotes the formation of a stable complex between two or more DNA-binding proteins in an ATP-dependent manner without itself being part of a final effector complex.</text>
</comment>
<sequence length="610" mass="64918">MTRIAVLPPAVADQIAAGEVVERPASVVKELVENALDAGATAVDVTVEEGGRALIRVSDDGGGMGREDAVLALARHATSKIRSAEELVGVASFGFRGEALPAICSVSQLELVTAPGDGAGTRVRAAAGSVQEVEEAARRRGTTVSVARLFYNTPARQKFLRSARSEWRAINDVLVVMALTRRDVRLNATHDGKPGLTLPAAPSLRARLGAVYGARYADELLDVEDVAGAVGVTGLVERPGDVGTSGRRVFLSVNGRAVRDNGLVRAAEAAYRSTIPAGLRPSLFLDVVLPAAELDVNVHPAKAEVRFGDRWNVERAVERAVRRALGTLDSAADVGGRGWFAGGLMPRTAPAHNPWEASGRDLSALNISATPEVGLFATERASADAHDPRAFDGAPDGAPPLPWETPEVAPAAPRDAAADEVSVPPLVQLRRTYMMFERDEGVVLIDQHSAHERVLYERFLGAMASGQSPSQRLLFPLTLHLSPAQADAFEANRDALTKLGYEVEPFGGGSLLVHAVPTPHPRFDAERCLRDTLDALTGDRHASTHARHERLAATVACKAAVKAGDALSPDEMRALFVALARTTLPAHDVHGRATIVHLGWDELERRFGRA</sequence>
<dbReference type="GO" id="GO:0005524">
    <property type="term" value="F:ATP binding"/>
    <property type="evidence" value="ECO:0007669"/>
    <property type="project" value="InterPro"/>
</dbReference>
<dbReference type="NCBIfam" id="TIGR00585">
    <property type="entry name" value="mutl"/>
    <property type="match status" value="1"/>
</dbReference>
<keyword evidence="4 5" id="KW-0234">DNA repair</keyword>
<dbReference type="InterPro" id="IPR042121">
    <property type="entry name" value="MutL_C_regsub"/>
</dbReference>
<dbReference type="Pfam" id="PF01119">
    <property type="entry name" value="DNA_mis_repair"/>
    <property type="match status" value="1"/>
</dbReference>
<keyword evidence="3 5" id="KW-0227">DNA damage</keyword>
<keyword evidence="9" id="KW-1185">Reference proteome</keyword>
<dbReference type="Proteomes" id="UP001161325">
    <property type="component" value="Unassembled WGS sequence"/>
</dbReference>
<evidence type="ECO:0000259" key="6">
    <source>
        <dbReference type="SMART" id="SM00853"/>
    </source>
</evidence>
<evidence type="ECO:0000259" key="7">
    <source>
        <dbReference type="SMART" id="SM01340"/>
    </source>
</evidence>
<dbReference type="GO" id="GO:0006298">
    <property type="term" value="P:mismatch repair"/>
    <property type="evidence" value="ECO:0007669"/>
    <property type="project" value="UniProtKB-UniRule"/>
</dbReference>
<dbReference type="SUPFAM" id="SSF54211">
    <property type="entry name" value="Ribosomal protein S5 domain 2-like"/>
    <property type="match status" value="1"/>
</dbReference>
<dbReference type="Pfam" id="PF13589">
    <property type="entry name" value="HATPase_c_3"/>
    <property type="match status" value="1"/>
</dbReference>
<dbReference type="GO" id="GO:0030983">
    <property type="term" value="F:mismatched DNA binding"/>
    <property type="evidence" value="ECO:0007669"/>
    <property type="project" value="InterPro"/>
</dbReference>
<dbReference type="Gene3D" id="3.30.565.10">
    <property type="entry name" value="Histidine kinase-like ATPase, C-terminal domain"/>
    <property type="match status" value="1"/>
</dbReference>
<reference evidence="8" key="1">
    <citation type="submission" date="2022-08" db="EMBL/GenBank/DDBJ databases">
        <title>Draft genome sequencing of Roseisolibacter agri AW1220.</title>
        <authorList>
            <person name="Tobiishi Y."/>
            <person name="Tonouchi A."/>
        </authorList>
    </citation>
    <scope>NUCLEOTIDE SEQUENCE</scope>
    <source>
        <strain evidence="8">AW1220</strain>
    </source>
</reference>
<dbReference type="RefSeq" id="WP_284351022.1">
    <property type="nucleotide sequence ID" value="NZ_BRXS01000004.1"/>
</dbReference>
<feature type="domain" description="DNA mismatch repair protein S5" evidence="7">
    <location>
        <begin position="208"/>
        <end position="326"/>
    </location>
</feature>
<dbReference type="SMART" id="SM01340">
    <property type="entry name" value="DNA_mis_repair"/>
    <property type="match status" value="1"/>
</dbReference>
<dbReference type="CDD" id="cd16926">
    <property type="entry name" value="HATPase_MutL-MLH-PMS-like"/>
    <property type="match status" value="1"/>
</dbReference>
<dbReference type="PANTHER" id="PTHR10073">
    <property type="entry name" value="DNA MISMATCH REPAIR PROTEIN MLH, PMS, MUTL"/>
    <property type="match status" value="1"/>
</dbReference>
<dbReference type="GO" id="GO:0016887">
    <property type="term" value="F:ATP hydrolysis activity"/>
    <property type="evidence" value="ECO:0007669"/>
    <property type="project" value="InterPro"/>
</dbReference>
<evidence type="ECO:0000256" key="2">
    <source>
        <dbReference type="ARBA" id="ARBA00021975"/>
    </source>
</evidence>
<evidence type="ECO:0000256" key="5">
    <source>
        <dbReference type="HAMAP-Rule" id="MF_00149"/>
    </source>
</evidence>
<dbReference type="PANTHER" id="PTHR10073:SF12">
    <property type="entry name" value="DNA MISMATCH REPAIR PROTEIN MLH1"/>
    <property type="match status" value="1"/>
</dbReference>
<dbReference type="InterPro" id="IPR036890">
    <property type="entry name" value="HATPase_C_sf"/>
</dbReference>
<organism evidence="8 9">
    <name type="scientific">Roseisolibacter agri</name>
    <dbReference type="NCBI Taxonomy" id="2014610"/>
    <lineage>
        <taxon>Bacteria</taxon>
        <taxon>Pseudomonadati</taxon>
        <taxon>Gemmatimonadota</taxon>
        <taxon>Gemmatimonadia</taxon>
        <taxon>Gemmatimonadales</taxon>
        <taxon>Gemmatimonadaceae</taxon>
        <taxon>Roseisolibacter</taxon>
    </lineage>
</organism>
<feature type="domain" description="MutL C-terminal dimerisation" evidence="6">
    <location>
        <begin position="425"/>
        <end position="567"/>
    </location>
</feature>
<dbReference type="InterPro" id="IPR002099">
    <property type="entry name" value="MutL/Mlh/PMS"/>
</dbReference>